<feature type="transmembrane region" description="Helical" evidence="1">
    <location>
        <begin position="117"/>
        <end position="138"/>
    </location>
</feature>
<evidence type="ECO:0000313" key="2">
    <source>
        <dbReference type="EMBL" id="SNR76538.1"/>
    </source>
</evidence>
<gene>
    <name evidence="2" type="ORF">SAMN06265376_102487</name>
</gene>
<protein>
    <submittedName>
        <fullName evidence="2">Uncharacterized protein</fullName>
    </submittedName>
</protein>
<dbReference type="RefSeq" id="WP_229746851.1">
    <property type="nucleotide sequence ID" value="NZ_BMEP01000001.1"/>
</dbReference>
<feature type="transmembrane region" description="Helical" evidence="1">
    <location>
        <begin position="91"/>
        <end position="111"/>
    </location>
</feature>
<keyword evidence="1" id="KW-1133">Transmembrane helix</keyword>
<proteinExistence type="predicted"/>
<name>A0A238Z0Q9_9FLAO</name>
<keyword evidence="3" id="KW-1185">Reference proteome</keyword>
<keyword evidence="1" id="KW-0472">Membrane</keyword>
<keyword evidence="1" id="KW-0812">Transmembrane</keyword>
<organism evidence="2 3">
    <name type="scientific">Dokdonia pacifica</name>
    <dbReference type="NCBI Taxonomy" id="1627892"/>
    <lineage>
        <taxon>Bacteria</taxon>
        <taxon>Pseudomonadati</taxon>
        <taxon>Bacteroidota</taxon>
        <taxon>Flavobacteriia</taxon>
        <taxon>Flavobacteriales</taxon>
        <taxon>Flavobacteriaceae</taxon>
        <taxon>Dokdonia</taxon>
    </lineage>
</organism>
<dbReference type="EMBL" id="FZNY01000002">
    <property type="protein sequence ID" value="SNR76538.1"/>
    <property type="molecule type" value="Genomic_DNA"/>
</dbReference>
<dbReference type="AlphaFoldDB" id="A0A238Z0Q9"/>
<evidence type="ECO:0000256" key="1">
    <source>
        <dbReference type="SAM" id="Phobius"/>
    </source>
</evidence>
<sequence>MEIAQLNIAVSPTDDDKLKKKVTTFQSLLSELRERELTEEVITAINEHIVHLNGITSQNILTKELRKRQFKILTLLQQKLKLVTKGYYRNMWMAVGMSAFGVSFGVAFGVALDNMAFLAIGIPIGMGIGIGIAVGTAMDAKAQKEGKQLDFIAS</sequence>
<reference evidence="2 3" key="1">
    <citation type="submission" date="2017-06" db="EMBL/GenBank/DDBJ databases">
        <authorList>
            <person name="Kim H.J."/>
            <person name="Triplett B.A."/>
        </authorList>
    </citation>
    <scope>NUCLEOTIDE SEQUENCE [LARGE SCALE GENOMIC DNA]</scope>
    <source>
        <strain evidence="2 3">DSM 25597</strain>
    </source>
</reference>
<dbReference type="Proteomes" id="UP000198379">
    <property type="component" value="Unassembled WGS sequence"/>
</dbReference>
<evidence type="ECO:0000313" key="3">
    <source>
        <dbReference type="Proteomes" id="UP000198379"/>
    </source>
</evidence>
<accession>A0A238Z0Q9</accession>